<organism evidence="1 2">
    <name type="scientific">Paramecium octaurelia</name>
    <dbReference type="NCBI Taxonomy" id="43137"/>
    <lineage>
        <taxon>Eukaryota</taxon>
        <taxon>Sar</taxon>
        <taxon>Alveolata</taxon>
        <taxon>Ciliophora</taxon>
        <taxon>Intramacronucleata</taxon>
        <taxon>Oligohymenophorea</taxon>
        <taxon>Peniculida</taxon>
        <taxon>Parameciidae</taxon>
        <taxon>Paramecium</taxon>
    </lineage>
</organism>
<dbReference type="OMA" id="KYQNFGQ"/>
<dbReference type="EMBL" id="CAJJDP010000084">
    <property type="protein sequence ID" value="CAD8185372.1"/>
    <property type="molecule type" value="Genomic_DNA"/>
</dbReference>
<evidence type="ECO:0000313" key="1">
    <source>
        <dbReference type="EMBL" id="CAD8185372.1"/>
    </source>
</evidence>
<accession>A0A8S1W9Z1</accession>
<protein>
    <submittedName>
        <fullName evidence="1">Uncharacterized protein</fullName>
    </submittedName>
</protein>
<dbReference type="Proteomes" id="UP000683925">
    <property type="component" value="Unassembled WGS sequence"/>
</dbReference>
<sequence>MNKNSLIENNFSLKCLNHQRTQAKYFCYLPQCQQHRIFCENCLNDFHSQHQESISHLSNLFLLLDEKSQKAELSLQSYYNQFRSLQEYFNVTIKGLRYMFGGLTSDLLDLDQNQIVQFLDQLIHFDEINQLYRDQVENKLLKILEILNQIFSRLPLQDIAYRIPQDVAQQQQKYQNFGQINEIYQVCNQKNKDFIVRL</sequence>
<reference evidence="1" key="1">
    <citation type="submission" date="2021-01" db="EMBL/GenBank/DDBJ databases">
        <authorList>
            <consortium name="Genoscope - CEA"/>
            <person name="William W."/>
        </authorList>
    </citation>
    <scope>NUCLEOTIDE SEQUENCE</scope>
</reference>
<comment type="caution">
    <text evidence="1">The sequence shown here is derived from an EMBL/GenBank/DDBJ whole genome shotgun (WGS) entry which is preliminary data.</text>
</comment>
<dbReference type="OrthoDB" id="10291188at2759"/>
<dbReference type="AlphaFoldDB" id="A0A8S1W9Z1"/>
<keyword evidence="2" id="KW-1185">Reference proteome</keyword>
<evidence type="ECO:0000313" key="2">
    <source>
        <dbReference type="Proteomes" id="UP000683925"/>
    </source>
</evidence>
<gene>
    <name evidence="1" type="ORF">POCTA_138.1.T0850141</name>
</gene>
<proteinExistence type="predicted"/>
<name>A0A8S1W9Z1_PAROT</name>